<dbReference type="EMBL" id="KZ668064">
    <property type="protein sequence ID" value="PPR89078.1"/>
    <property type="molecule type" value="Genomic_DNA"/>
</dbReference>
<name>A0A2P5WDB9_GOSBA</name>
<dbReference type="AlphaFoldDB" id="A0A2P5WDB9"/>
<protein>
    <submittedName>
        <fullName evidence="2">Uncharacterized protein</fullName>
    </submittedName>
</protein>
<evidence type="ECO:0000256" key="1">
    <source>
        <dbReference type="SAM" id="MobiDB-lite"/>
    </source>
</evidence>
<organism evidence="2 3">
    <name type="scientific">Gossypium barbadense</name>
    <name type="common">Sea Island cotton</name>
    <name type="synonym">Hibiscus barbadensis</name>
    <dbReference type="NCBI Taxonomy" id="3634"/>
    <lineage>
        <taxon>Eukaryota</taxon>
        <taxon>Viridiplantae</taxon>
        <taxon>Streptophyta</taxon>
        <taxon>Embryophyta</taxon>
        <taxon>Tracheophyta</taxon>
        <taxon>Spermatophyta</taxon>
        <taxon>Magnoliopsida</taxon>
        <taxon>eudicotyledons</taxon>
        <taxon>Gunneridae</taxon>
        <taxon>Pentapetalae</taxon>
        <taxon>rosids</taxon>
        <taxon>malvids</taxon>
        <taxon>Malvales</taxon>
        <taxon>Malvaceae</taxon>
        <taxon>Malvoideae</taxon>
        <taxon>Gossypium</taxon>
    </lineage>
</organism>
<feature type="region of interest" description="Disordered" evidence="1">
    <location>
        <begin position="31"/>
        <end position="53"/>
    </location>
</feature>
<dbReference type="Proteomes" id="UP000239757">
    <property type="component" value="Unassembled WGS sequence"/>
</dbReference>
<proteinExistence type="predicted"/>
<gene>
    <name evidence="2" type="ORF">GOBAR_AA31608</name>
</gene>
<reference evidence="2 3" key="1">
    <citation type="submission" date="2015-01" db="EMBL/GenBank/DDBJ databases">
        <title>Genome of allotetraploid Gossypium barbadense reveals genomic plasticity and fiber elongation in cotton evolution.</title>
        <authorList>
            <person name="Chen X."/>
            <person name="Liu X."/>
            <person name="Zhao B."/>
            <person name="Zheng H."/>
            <person name="Hu Y."/>
            <person name="Lu G."/>
            <person name="Yang C."/>
            <person name="Chen J."/>
            <person name="Shan C."/>
            <person name="Zhang L."/>
            <person name="Zhou Y."/>
            <person name="Wang L."/>
            <person name="Guo W."/>
            <person name="Bai Y."/>
            <person name="Ruan J."/>
            <person name="Shangguan X."/>
            <person name="Mao Y."/>
            <person name="Jiang J."/>
            <person name="Zhu Y."/>
            <person name="Lei J."/>
            <person name="Kang H."/>
            <person name="Chen S."/>
            <person name="He X."/>
            <person name="Wang R."/>
            <person name="Wang Y."/>
            <person name="Chen J."/>
            <person name="Wang L."/>
            <person name="Yu S."/>
            <person name="Wang B."/>
            <person name="Wei J."/>
            <person name="Song S."/>
            <person name="Lu X."/>
            <person name="Gao Z."/>
            <person name="Gu W."/>
            <person name="Deng X."/>
            <person name="Ma D."/>
            <person name="Wang S."/>
            <person name="Liang W."/>
            <person name="Fang L."/>
            <person name="Cai C."/>
            <person name="Zhu X."/>
            <person name="Zhou B."/>
            <person name="Zhang Y."/>
            <person name="Chen Z."/>
            <person name="Xu S."/>
            <person name="Zhu R."/>
            <person name="Wang S."/>
            <person name="Zhang T."/>
            <person name="Zhao G."/>
        </authorList>
    </citation>
    <scope>NUCLEOTIDE SEQUENCE [LARGE SCALE GENOMIC DNA]</scope>
    <source>
        <strain evidence="3">cv. Xinhai21</strain>
        <tissue evidence="2">Leaf</tissue>
    </source>
</reference>
<evidence type="ECO:0000313" key="2">
    <source>
        <dbReference type="EMBL" id="PPR89078.1"/>
    </source>
</evidence>
<accession>A0A2P5WDB9</accession>
<evidence type="ECO:0000313" key="3">
    <source>
        <dbReference type="Proteomes" id="UP000239757"/>
    </source>
</evidence>
<sequence length="70" mass="8178">MVTSFTLTIISYGTKRKLVSSIHVLWRDPEEDPNWNVEEDSKKDSDLEIEDPDNDLVLKVEENLEEDLDE</sequence>